<sequence length="67" mass="7550">MVVTSVRLNDETIQWAKKLADFKGISMTGLLANLIEEAKQDDQDYQDAMAVVHAPQRCSVNRIVFLI</sequence>
<name>A0ABS5R1Z4_9LACO</name>
<keyword evidence="2" id="KW-1185">Reference proteome</keyword>
<dbReference type="RefSeq" id="WP_213808470.1">
    <property type="nucleotide sequence ID" value="NZ_JAAMFK010000001.1"/>
</dbReference>
<protein>
    <recommendedName>
        <fullName evidence="3">CopG family transcriptional regulator</fullName>
    </recommendedName>
</protein>
<dbReference type="EMBL" id="JAAMFK010000001">
    <property type="protein sequence ID" value="MBS9338187.1"/>
    <property type="molecule type" value="Genomic_DNA"/>
</dbReference>
<evidence type="ECO:0000313" key="2">
    <source>
        <dbReference type="Proteomes" id="UP001519504"/>
    </source>
</evidence>
<organism evidence="1 2">
    <name type="scientific">Fructobacillus broussonetiae</name>
    <dbReference type="NCBI Taxonomy" id="2713173"/>
    <lineage>
        <taxon>Bacteria</taxon>
        <taxon>Bacillati</taxon>
        <taxon>Bacillota</taxon>
        <taxon>Bacilli</taxon>
        <taxon>Lactobacillales</taxon>
        <taxon>Lactobacillaceae</taxon>
        <taxon>Fructobacillus</taxon>
    </lineage>
</organism>
<reference evidence="1 2" key="1">
    <citation type="submission" date="2020-02" db="EMBL/GenBank/DDBJ databases">
        <title>Fructobacillus sp. isolated from paper mulberry of Taiwan.</title>
        <authorList>
            <person name="Lin S.-T."/>
        </authorList>
    </citation>
    <scope>NUCLEOTIDE SEQUENCE [LARGE SCALE GENOMIC DNA]</scope>
    <source>
        <strain evidence="1 2">M2-14</strain>
    </source>
</reference>
<evidence type="ECO:0000313" key="1">
    <source>
        <dbReference type="EMBL" id="MBS9338187.1"/>
    </source>
</evidence>
<accession>A0ABS5R1Z4</accession>
<evidence type="ECO:0008006" key="3">
    <source>
        <dbReference type="Google" id="ProtNLM"/>
    </source>
</evidence>
<dbReference type="Proteomes" id="UP001519504">
    <property type="component" value="Unassembled WGS sequence"/>
</dbReference>
<comment type="caution">
    <text evidence="1">The sequence shown here is derived from an EMBL/GenBank/DDBJ whole genome shotgun (WGS) entry which is preliminary data.</text>
</comment>
<proteinExistence type="predicted"/>
<gene>
    <name evidence="1" type="ORF">G6R29_00875</name>
</gene>